<reference evidence="9" key="5">
    <citation type="submission" date="2011-05" db="EMBL/GenBank/DDBJ databases">
        <authorList>
            <consortium name="VectorBase"/>
        </authorList>
    </citation>
    <scope>NUCLEOTIDE SEQUENCE</scope>
    <source>
        <strain evidence="9">PEST</strain>
    </source>
</reference>
<reference evidence="9" key="1">
    <citation type="journal article" date="2002" name="Science">
        <title>The genome sequence of the malaria mosquito Anopheles gambiae.</title>
        <authorList>
            <person name="Holt R.A."/>
            <person name="Subramanian G.M."/>
            <person name="Halpern A."/>
            <person name="Sutton G.G."/>
            <person name="Charlab R."/>
            <person name="Nusskern D.R."/>
            <person name="Wincker P."/>
            <person name="Clark A.G."/>
            <person name="Ribeiro J.M."/>
            <person name="Wides R."/>
            <person name="Salzberg S.L."/>
            <person name="Loftus B."/>
            <person name="Yandell M."/>
            <person name="Majoros W.H."/>
            <person name="Rusch D.B."/>
            <person name="Lai Z."/>
            <person name="Kraft C.L."/>
            <person name="Abril J.F."/>
            <person name="Anthouard V."/>
            <person name="Arensburger P."/>
            <person name="Atkinson P.W."/>
            <person name="Baden H."/>
            <person name="de Berardinis V."/>
            <person name="Baldwin D."/>
            <person name="Benes V."/>
            <person name="Biedler J."/>
            <person name="Blass C."/>
            <person name="Bolanos R."/>
            <person name="Boscus D."/>
            <person name="Barnstead M."/>
            <person name="Cai S."/>
            <person name="Center A."/>
            <person name="Chaturverdi K."/>
            <person name="Christophides G.K."/>
            <person name="Chrystal M.A."/>
            <person name="Clamp M."/>
            <person name="Cravchik A."/>
            <person name="Curwen V."/>
            <person name="Dana A."/>
            <person name="Delcher A."/>
            <person name="Dew I."/>
            <person name="Evans C.A."/>
            <person name="Flanigan M."/>
            <person name="Grundschober-Freimoser A."/>
            <person name="Friedli L."/>
            <person name="Gu Z."/>
            <person name="Guan P."/>
            <person name="Guigo R."/>
            <person name="Hillenmeyer M.E."/>
            <person name="Hladun S.L."/>
            <person name="Hogan J.R."/>
            <person name="Hong Y.S."/>
            <person name="Hoover J."/>
            <person name="Jaillon O."/>
            <person name="Ke Z."/>
            <person name="Kodira C."/>
            <person name="Kokoza E."/>
            <person name="Koutsos A."/>
            <person name="Letunic I."/>
            <person name="Levitsky A."/>
            <person name="Liang Y."/>
            <person name="Lin J.J."/>
            <person name="Lobo N.F."/>
            <person name="Lopez J.R."/>
            <person name="Malek J.A."/>
            <person name="McIntosh T.C."/>
            <person name="Meister S."/>
            <person name="Miller J."/>
            <person name="Mobarry C."/>
            <person name="Mongin E."/>
            <person name="Murphy S.D."/>
            <person name="O'Brochta D.A."/>
            <person name="Pfannkoch C."/>
            <person name="Qi R."/>
            <person name="Regier M.A."/>
            <person name="Remington K."/>
            <person name="Shao H."/>
            <person name="Sharakhova M.V."/>
            <person name="Sitter C.D."/>
            <person name="Shetty J."/>
            <person name="Smith T.J."/>
            <person name="Strong R."/>
            <person name="Sun J."/>
            <person name="Thomasova D."/>
            <person name="Ton L.Q."/>
            <person name="Topalis P."/>
            <person name="Tu Z."/>
            <person name="Unger M.F."/>
            <person name="Walenz B."/>
            <person name="Wang A."/>
            <person name="Wang J."/>
            <person name="Wang M."/>
            <person name="Wang X."/>
            <person name="Woodford K.J."/>
            <person name="Wortman J.R."/>
            <person name="Wu M."/>
            <person name="Yao A."/>
            <person name="Zdobnov E.M."/>
            <person name="Zhang H."/>
            <person name="Zhao Q."/>
            <person name="Zhao S."/>
            <person name="Zhu S.C."/>
            <person name="Zhimulev I."/>
            <person name="Coluzzi M."/>
            <person name="della Torre A."/>
            <person name="Roth C.W."/>
            <person name="Louis C."/>
            <person name="Kalush F."/>
            <person name="Mural R.J."/>
            <person name="Myers E.W."/>
            <person name="Adams M.D."/>
            <person name="Smith H.O."/>
            <person name="Broder S."/>
            <person name="Gardner M.J."/>
            <person name="Fraser C.M."/>
            <person name="Birney E."/>
            <person name="Bork P."/>
            <person name="Brey P.T."/>
            <person name="Venter J.C."/>
            <person name="Weissenbach J."/>
            <person name="Kafatos F.C."/>
            <person name="Collins F.H."/>
            <person name="Hoffman S.L."/>
        </authorList>
    </citation>
    <scope>NUCLEOTIDE SEQUENCE [LARGE SCALE GENOMIC DNA]</scope>
    <source>
        <strain evidence="9">PEST</strain>
    </source>
</reference>
<dbReference type="FunFam" id="3.40.50.300:FF:000145">
    <property type="entry name" value="probable ATP-dependent RNA helicase DHX40"/>
    <property type="match status" value="1"/>
</dbReference>
<sequence>MSASRFPKFLKPDDESFASERDAAPADDHVTSFVFNAHQSLNLAAQRERLPIRQYRDQILYCLEHYQTLVLVGETGSGKSTQVPQYLYEFGWHTKGLIGITEPRRISAITLADRVATERGELCGETVGVSIRFISKCDPAQTKIKYMTEGILLREMLADPLLTQYAVIMVDEAHERNTLTDTALGLLKKIARKRPNLRIIISSATVDAELFRDFFNLKSKGAAKDTAVILTVEGRMYAQEIFYLRDPCPDYVKETVNTVMKIHRAEGKGDVLAFLTGQEEVLRAVDLLREHVEASGKEDMQILPMYGTLSNADQLKVFFTAPKGVRKVVLATNIAETSVTIPGIVYVIDCGFVKLKWYSADSTTDSLVVVPVSKAAAEQRAGRAGRIRSGKVYRLYTEEAWEKLPEHTPPEMRRSDLCSTVLFLKALGIDNILHFTFPSPPPAKNLLACLETLYALEALDAEGQLTSPVGYFLAEMSIPPMMAKMLYKAGEMGCSEEILIIIAMLQVQSVFSKPAGGQTAIRGRIAKRNFEVAEGDLITLLNVYCAFVESGRTKEFCGRNFLIYRNLKRAHEIKTQLAGMLERELNIPLLSAGGNVETICRCIVAGFFPYAAYLHHSGVYRTVRGNTELSIHPLSALYTEQQPQWVVFCELIHTTKLFMKDLTVIQQQWLPEIAPHYYHKPVEVEFALGEPLQRTVGREQPAA</sequence>
<keyword evidence="5" id="KW-0067">ATP-binding</keyword>
<organism evidence="9">
    <name type="scientific">Anopheles gambiae</name>
    <name type="common">African malaria mosquito</name>
    <dbReference type="NCBI Taxonomy" id="7165"/>
    <lineage>
        <taxon>Eukaryota</taxon>
        <taxon>Metazoa</taxon>
        <taxon>Ecdysozoa</taxon>
        <taxon>Arthropoda</taxon>
        <taxon>Hexapoda</taxon>
        <taxon>Insecta</taxon>
        <taxon>Pterygota</taxon>
        <taxon>Neoptera</taxon>
        <taxon>Endopterygota</taxon>
        <taxon>Diptera</taxon>
        <taxon>Nematocera</taxon>
        <taxon>Culicoidea</taxon>
        <taxon>Culicidae</taxon>
        <taxon>Anophelinae</taxon>
        <taxon>Anopheles</taxon>
    </lineage>
</organism>
<dbReference type="EMBL" id="AAAB01008823">
    <property type="protein sequence ID" value="EAA05524.4"/>
    <property type="molecule type" value="Genomic_DNA"/>
</dbReference>
<accession>Q7QGS2</accession>
<name>Q7QGS2_ANOGA</name>
<comment type="catalytic activity">
    <reaction evidence="6">
        <text>ATP + H2O = ADP + phosphate + H(+)</text>
        <dbReference type="Rhea" id="RHEA:13065"/>
        <dbReference type="ChEBI" id="CHEBI:15377"/>
        <dbReference type="ChEBI" id="CHEBI:15378"/>
        <dbReference type="ChEBI" id="CHEBI:30616"/>
        <dbReference type="ChEBI" id="CHEBI:43474"/>
        <dbReference type="ChEBI" id="CHEBI:456216"/>
        <dbReference type="EC" id="3.6.4.13"/>
    </reaction>
</comment>
<feature type="non-terminal residue" evidence="9">
    <location>
        <position position="703"/>
    </location>
</feature>
<evidence type="ECO:0000256" key="6">
    <source>
        <dbReference type="ARBA" id="ARBA00047984"/>
    </source>
</evidence>
<dbReference type="SMART" id="SM00487">
    <property type="entry name" value="DEXDc"/>
    <property type="match status" value="1"/>
</dbReference>
<evidence type="ECO:0000256" key="3">
    <source>
        <dbReference type="ARBA" id="ARBA00022801"/>
    </source>
</evidence>
<dbReference type="InterPro" id="IPR011709">
    <property type="entry name" value="DEAD-box_helicase_OB_fold"/>
</dbReference>
<evidence type="ECO:0000259" key="8">
    <source>
        <dbReference type="PROSITE" id="PS51194"/>
    </source>
</evidence>
<dbReference type="FunFam" id="3.40.50.300:FF:002204">
    <property type="entry name" value="Uncharacterized protein, isoform C"/>
    <property type="match status" value="1"/>
</dbReference>
<dbReference type="PhylomeDB" id="Q7QGS2"/>
<evidence type="ECO:0000259" key="7">
    <source>
        <dbReference type="PROSITE" id="PS51192"/>
    </source>
</evidence>
<evidence type="ECO:0000256" key="4">
    <source>
        <dbReference type="ARBA" id="ARBA00022806"/>
    </source>
</evidence>
<dbReference type="PROSITE" id="PS00690">
    <property type="entry name" value="DEAH_ATP_HELICASE"/>
    <property type="match status" value="1"/>
</dbReference>
<protein>
    <recommendedName>
        <fullName evidence="1">RNA helicase</fullName>
        <ecNumber evidence="1">3.6.4.13</ecNumber>
    </recommendedName>
</protein>
<dbReference type="PANTHER" id="PTHR18934">
    <property type="entry name" value="ATP-DEPENDENT RNA HELICASE"/>
    <property type="match status" value="1"/>
</dbReference>
<gene>
    <name evidence="9" type="ORF">AgaP_AGAP010872</name>
</gene>
<feature type="domain" description="Helicase C-terminal" evidence="8">
    <location>
        <begin position="255"/>
        <end position="428"/>
    </location>
</feature>
<dbReference type="GO" id="GO:0005524">
    <property type="term" value="F:ATP binding"/>
    <property type="evidence" value="ECO:0007669"/>
    <property type="project" value="UniProtKB-KW"/>
</dbReference>
<evidence type="ECO:0000256" key="1">
    <source>
        <dbReference type="ARBA" id="ARBA00012552"/>
    </source>
</evidence>
<dbReference type="VEuPathDB" id="VectorBase:AGAMI1_013055"/>
<dbReference type="OMA" id="FHEVMET"/>
<keyword evidence="4" id="KW-0347">Helicase</keyword>
<dbReference type="Pfam" id="PF21010">
    <property type="entry name" value="HA2_C"/>
    <property type="match status" value="1"/>
</dbReference>
<reference evidence="9" key="3">
    <citation type="journal article" date="2004" name="Trends Parasitol.">
        <title>The Anopheles gambiae genome: an update.</title>
        <authorList>
            <person name="Mongin E."/>
            <person name="Louis C."/>
            <person name="Holt R.A."/>
            <person name="Birney E."/>
            <person name="Collins F.H."/>
        </authorList>
    </citation>
    <scope>NUCLEOTIDE SEQUENCE</scope>
    <source>
        <strain evidence="9">PEST</strain>
    </source>
</reference>
<reference evidence="9" key="2">
    <citation type="submission" date="2002-03" db="EMBL/GenBank/DDBJ databases">
        <authorList>
            <consortium name="The Anopheles Genome Sequencing Consortium"/>
        </authorList>
    </citation>
    <scope>NUCLEOTIDE SEQUENCE</scope>
    <source>
        <strain evidence="9">PEST</strain>
    </source>
</reference>
<dbReference type="InterPro" id="IPR002464">
    <property type="entry name" value="DNA/RNA_helicase_DEAH_CS"/>
</dbReference>
<dbReference type="CDD" id="cd18791">
    <property type="entry name" value="SF2_C_RHA"/>
    <property type="match status" value="1"/>
</dbReference>
<dbReference type="KEGG" id="aga:1271086"/>
<dbReference type="Pfam" id="PF04408">
    <property type="entry name" value="WHD_HA2"/>
    <property type="match status" value="1"/>
</dbReference>
<dbReference type="VEuPathDB" id="VectorBase:AGAP010872"/>
<dbReference type="PANTHER" id="PTHR18934:SF136">
    <property type="entry name" value="ATP-DEPENDENT RNA HELICASE DHX35-RELATED"/>
    <property type="match status" value="1"/>
</dbReference>
<dbReference type="PROSITE" id="PS51192">
    <property type="entry name" value="HELICASE_ATP_BIND_1"/>
    <property type="match status" value="1"/>
</dbReference>
<comment type="caution">
    <text evidence="9">The sequence shown here is derived from an EMBL/GenBank/DDBJ whole genome shotgun (WGS) entry which is preliminary data.</text>
</comment>
<reference evidence="9" key="4">
    <citation type="journal article" date="2007" name="Genome Biol.">
        <title>Update of the Anopheles gambiae PEST genome assembly.</title>
        <authorList>
            <person name="Sharakhova M.V."/>
            <person name="Hammond M.P."/>
            <person name="Lobo N.F."/>
            <person name="Krzywinski J."/>
            <person name="Unger M.F."/>
            <person name="Hillenmeyer M.E."/>
            <person name="Bruggner R.V."/>
            <person name="Birney E."/>
            <person name="Collins F.H."/>
        </authorList>
    </citation>
    <scope>NUCLEOTIDE SEQUENCE</scope>
    <source>
        <strain evidence="9">PEST</strain>
    </source>
</reference>
<dbReference type="InterPro" id="IPR048333">
    <property type="entry name" value="HA2_WH"/>
</dbReference>
<dbReference type="Pfam" id="PF13401">
    <property type="entry name" value="AAA_22"/>
    <property type="match status" value="1"/>
</dbReference>
<dbReference type="SMART" id="SM00490">
    <property type="entry name" value="HELICc"/>
    <property type="match status" value="1"/>
</dbReference>
<dbReference type="InterPro" id="IPR049945">
    <property type="entry name" value="AAA_22"/>
</dbReference>
<dbReference type="InParanoid" id="Q7QGS2"/>
<dbReference type="EC" id="3.6.4.13" evidence="1"/>
<dbReference type="eggNOG" id="KOG0922">
    <property type="taxonomic scope" value="Eukaryota"/>
</dbReference>
<dbReference type="HOGENOM" id="CLU_001832_5_11_1"/>
<dbReference type="GO" id="GO:0003724">
    <property type="term" value="F:RNA helicase activity"/>
    <property type="evidence" value="ECO:0007669"/>
    <property type="project" value="UniProtKB-EC"/>
</dbReference>
<dbReference type="SMART" id="SM00847">
    <property type="entry name" value="HA2"/>
    <property type="match status" value="1"/>
</dbReference>
<proteinExistence type="predicted"/>
<dbReference type="STRING" id="7165.Q7QGS2"/>
<evidence type="ECO:0000256" key="5">
    <source>
        <dbReference type="ARBA" id="ARBA00022840"/>
    </source>
</evidence>
<dbReference type="GO" id="GO:0016887">
    <property type="term" value="F:ATP hydrolysis activity"/>
    <property type="evidence" value="ECO:0007669"/>
    <property type="project" value="InterPro"/>
</dbReference>
<dbReference type="InterPro" id="IPR007502">
    <property type="entry name" value="Helicase-assoc_dom"/>
</dbReference>
<dbReference type="PROSITE" id="PS51194">
    <property type="entry name" value="HELICASE_CTER"/>
    <property type="match status" value="1"/>
</dbReference>
<feature type="domain" description="Helicase ATP-binding" evidence="7">
    <location>
        <begin position="60"/>
        <end position="224"/>
    </location>
</feature>
<dbReference type="AlphaFoldDB" id="Q7QGS2"/>
<dbReference type="PaxDb" id="7165-AGAP010872-PA"/>
<dbReference type="Gene3D" id="1.20.120.1080">
    <property type="match status" value="1"/>
</dbReference>
<dbReference type="Pfam" id="PF00271">
    <property type="entry name" value="Helicase_C"/>
    <property type="match status" value="1"/>
</dbReference>
<evidence type="ECO:0000313" key="9">
    <source>
        <dbReference type="EMBL" id="EAA05524.4"/>
    </source>
</evidence>
<dbReference type="InterPro" id="IPR014001">
    <property type="entry name" value="Helicase_ATP-bd"/>
</dbReference>
<dbReference type="Gene3D" id="3.40.50.300">
    <property type="entry name" value="P-loop containing nucleotide triphosphate hydrolases"/>
    <property type="match status" value="2"/>
</dbReference>
<keyword evidence="2" id="KW-0547">Nucleotide-binding</keyword>
<dbReference type="FunCoup" id="Q7QGS2">
    <property type="interactions" value="1152"/>
</dbReference>
<keyword evidence="3" id="KW-0378">Hydrolase</keyword>
<dbReference type="SUPFAM" id="SSF52540">
    <property type="entry name" value="P-loop containing nucleoside triphosphate hydrolases"/>
    <property type="match status" value="1"/>
</dbReference>
<dbReference type="Pfam" id="PF07717">
    <property type="entry name" value="OB_NTP_bind"/>
    <property type="match status" value="1"/>
</dbReference>
<dbReference type="InterPro" id="IPR001650">
    <property type="entry name" value="Helicase_C-like"/>
</dbReference>
<evidence type="ECO:0000256" key="2">
    <source>
        <dbReference type="ARBA" id="ARBA00022741"/>
    </source>
</evidence>
<dbReference type="InterPro" id="IPR027417">
    <property type="entry name" value="P-loop_NTPase"/>
</dbReference>